<reference evidence="1 2" key="1">
    <citation type="submission" date="2010-02" db="EMBL/GenBank/DDBJ databases">
        <authorList>
            <person name="Weinstock G."/>
            <person name="Sodergren E."/>
            <person name="Clifton S."/>
            <person name="Fulton L."/>
            <person name="Fulton B."/>
            <person name="Courtney L."/>
            <person name="Fronick C."/>
            <person name="Harrison M."/>
            <person name="Strong C."/>
            <person name="Farmer C."/>
            <person name="Delahaunty K."/>
            <person name="Markovic C."/>
            <person name="Hall O."/>
            <person name="Minx P."/>
            <person name="Tomlinson C."/>
            <person name="Mitreva M."/>
            <person name="Nelson J."/>
            <person name="Hou S."/>
            <person name="Wollam A."/>
            <person name="Pepin K.H."/>
            <person name="Johnson M."/>
            <person name="Bhonagiri V."/>
            <person name="Zhang X."/>
            <person name="Suruliraj S."/>
            <person name="Warren W."/>
            <person name="Chinwalla A."/>
            <person name="Mardis E.R."/>
            <person name="Wilson R.K."/>
        </authorList>
    </citation>
    <scope>NUCLEOTIDE SEQUENCE [LARGE SCALE GENOMIC DNA]</scope>
    <source>
        <strain evidence="1 2">ATCC 29315</strain>
    </source>
</reference>
<organism evidence="1 2">
    <name type="scientific">Neisseria elongata subsp. glycolytica ATCC 29315</name>
    <dbReference type="NCBI Taxonomy" id="546263"/>
    <lineage>
        <taxon>Bacteria</taxon>
        <taxon>Pseudomonadati</taxon>
        <taxon>Pseudomonadota</taxon>
        <taxon>Betaproteobacteria</taxon>
        <taxon>Neisseriales</taxon>
        <taxon>Neisseriaceae</taxon>
        <taxon>Neisseria</taxon>
    </lineage>
</organism>
<name>D4DRB8_NEIEG</name>
<evidence type="ECO:0000313" key="1">
    <source>
        <dbReference type="EMBL" id="EFE49866.1"/>
    </source>
</evidence>
<sequence>MYFHNKKRRGKPLKPAERIIFNQSLFVLPKFTAIIPCLTRRPRIFPP</sequence>
<gene>
    <name evidence="1" type="ORF">NEIELOOT_01611</name>
</gene>
<evidence type="ECO:0000313" key="2">
    <source>
        <dbReference type="Proteomes" id="UP000005536"/>
    </source>
</evidence>
<dbReference type="EMBL" id="ADBF01000042">
    <property type="protein sequence ID" value="EFE49866.1"/>
    <property type="molecule type" value="Genomic_DNA"/>
</dbReference>
<dbReference type="AlphaFoldDB" id="D4DRB8"/>
<comment type="caution">
    <text evidence="1">The sequence shown here is derived from an EMBL/GenBank/DDBJ whole genome shotgun (WGS) entry which is preliminary data.</text>
</comment>
<protein>
    <submittedName>
        <fullName evidence="1">Uncharacterized protein</fullName>
    </submittedName>
</protein>
<proteinExistence type="predicted"/>
<dbReference type="Proteomes" id="UP000005536">
    <property type="component" value="Unassembled WGS sequence"/>
</dbReference>
<accession>D4DRB8</accession>